<dbReference type="InterPro" id="IPR036249">
    <property type="entry name" value="Thioredoxin-like_sf"/>
</dbReference>
<dbReference type="Gene3D" id="3.40.30.10">
    <property type="entry name" value="Glutaredoxin"/>
    <property type="match status" value="1"/>
</dbReference>
<dbReference type="SUPFAM" id="SSF52833">
    <property type="entry name" value="Thioredoxin-like"/>
    <property type="match status" value="1"/>
</dbReference>
<sequence>MILALILVLINIRIFMAMKKAQPAKAIKAKPSDGEWTVYGSMGCGWTRKQLEYFKGKGKPYTFVDCDSEDCKGIEGYPTMVHSSGERVVGFKEV</sequence>
<accession>A0AAU7YP13</accession>
<name>A0AAU7YP13_9PHYC</name>
<proteinExistence type="predicted"/>
<protein>
    <recommendedName>
        <fullName evidence="2">Glutaredoxin domain-containing protein</fullName>
    </recommendedName>
</protein>
<evidence type="ECO:0008006" key="2">
    <source>
        <dbReference type="Google" id="ProtNLM"/>
    </source>
</evidence>
<evidence type="ECO:0000313" key="1">
    <source>
        <dbReference type="EMBL" id="XCA47359.1"/>
    </source>
</evidence>
<dbReference type="EMBL" id="PP911589">
    <property type="protein sequence ID" value="XCA47359.1"/>
    <property type="molecule type" value="Genomic_DNA"/>
</dbReference>
<organism evidence="1">
    <name type="scientific">Micromonas commoda virus</name>
    <dbReference type="NCBI Taxonomy" id="3057169"/>
    <lineage>
        <taxon>Viruses</taxon>
        <taxon>Varidnaviria</taxon>
        <taxon>Bamfordvirae</taxon>
        <taxon>Nucleocytoviricota</taxon>
        <taxon>Megaviricetes</taxon>
        <taxon>Algavirales</taxon>
        <taxon>Phycodnaviridae</taxon>
    </lineage>
</organism>
<reference evidence="1" key="1">
    <citation type="submission" date="2024-06" db="EMBL/GenBank/DDBJ databases">
        <title>Evidence of context-dependent and transient costs of resisting viral infection in isolates of the marine microalga Micromonas sp. (class Mamiellophyceae).</title>
        <authorList>
            <person name="Bedi de Silva A."/>
            <person name="Schvarcz C.R."/>
            <person name="Steward G.R."/>
            <person name="Edwards K.F."/>
        </authorList>
    </citation>
    <scope>NUCLEOTIDE SEQUENCE</scope>
    <source>
        <strain evidence="1">McV-KB2</strain>
    </source>
</reference>